<evidence type="ECO:0000313" key="5">
    <source>
        <dbReference type="Proteomes" id="UP000077266"/>
    </source>
</evidence>
<keyword evidence="2" id="KW-1133">Transmembrane helix</keyword>
<proteinExistence type="predicted"/>
<gene>
    <name evidence="4" type="ORF">EXIGLDRAFT_721914</name>
</gene>
<dbReference type="PANTHER" id="PTHR44825:SF1">
    <property type="entry name" value="DNAJ HOMOLOG SUBFAMILY C MEMBER 4"/>
    <property type="match status" value="1"/>
</dbReference>
<sequence length="196" mass="22237">MSYYRILNVPRNASRAQIKTSFYKLSKELHPDANPGAANKDKWLEASEAYATLSDDRRRRAYDRDVAHAGSSTPGRSHGHAHTDFAQHPRYHGTYERPKHRATHAWERQGHHYNDAGTNDFAQTRARRVDPLNSHSHTHSSAGRPYYGRRQSDKPPQTTDEDRLREDNGAWRIGSVLLLSTFMMTIASLGLGGFGK</sequence>
<feature type="domain" description="J" evidence="3">
    <location>
        <begin position="2"/>
        <end position="66"/>
    </location>
</feature>
<feature type="region of interest" description="Disordered" evidence="1">
    <location>
        <begin position="129"/>
        <end position="166"/>
    </location>
</feature>
<name>A0A165N8Y3_EXIGL</name>
<keyword evidence="2" id="KW-0472">Membrane</keyword>
<keyword evidence="5" id="KW-1185">Reference proteome</keyword>
<dbReference type="FunCoup" id="A0A165N8Y3">
    <property type="interactions" value="25"/>
</dbReference>
<dbReference type="InterPro" id="IPR052763">
    <property type="entry name" value="DnaJ_C4"/>
</dbReference>
<evidence type="ECO:0000256" key="2">
    <source>
        <dbReference type="SAM" id="Phobius"/>
    </source>
</evidence>
<reference evidence="4 5" key="1">
    <citation type="journal article" date="2016" name="Mol. Biol. Evol.">
        <title>Comparative Genomics of Early-Diverging Mushroom-Forming Fungi Provides Insights into the Origins of Lignocellulose Decay Capabilities.</title>
        <authorList>
            <person name="Nagy L.G."/>
            <person name="Riley R."/>
            <person name="Tritt A."/>
            <person name="Adam C."/>
            <person name="Daum C."/>
            <person name="Floudas D."/>
            <person name="Sun H."/>
            <person name="Yadav J.S."/>
            <person name="Pangilinan J."/>
            <person name="Larsson K.H."/>
            <person name="Matsuura K."/>
            <person name="Barry K."/>
            <person name="Labutti K."/>
            <person name="Kuo R."/>
            <person name="Ohm R.A."/>
            <person name="Bhattacharya S.S."/>
            <person name="Shirouzu T."/>
            <person name="Yoshinaga Y."/>
            <person name="Martin F.M."/>
            <person name="Grigoriev I.V."/>
            <person name="Hibbett D.S."/>
        </authorList>
    </citation>
    <scope>NUCLEOTIDE SEQUENCE [LARGE SCALE GENOMIC DNA]</scope>
    <source>
        <strain evidence="4 5">HHB12029</strain>
    </source>
</reference>
<evidence type="ECO:0000259" key="3">
    <source>
        <dbReference type="PROSITE" id="PS50076"/>
    </source>
</evidence>
<dbReference type="InterPro" id="IPR036869">
    <property type="entry name" value="J_dom_sf"/>
</dbReference>
<organism evidence="4 5">
    <name type="scientific">Exidia glandulosa HHB12029</name>
    <dbReference type="NCBI Taxonomy" id="1314781"/>
    <lineage>
        <taxon>Eukaryota</taxon>
        <taxon>Fungi</taxon>
        <taxon>Dikarya</taxon>
        <taxon>Basidiomycota</taxon>
        <taxon>Agaricomycotina</taxon>
        <taxon>Agaricomycetes</taxon>
        <taxon>Auriculariales</taxon>
        <taxon>Exidiaceae</taxon>
        <taxon>Exidia</taxon>
    </lineage>
</organism>
<feature type="transmembrane region" description="Helical" evidence="2">
    <location>
        <begin position="173"/>
        <end position="194"/>
    </location>
</feature>
<dbReference type="EMBL" id="KV425901">
    <property type="protein sequence ID" value="KZW00392.1"/>
    <property type="molecule type" value="Genomic_DNA"/>
</dbReference>
<dbReference type="InParanoid" id="A0A165N8Y3"/>
<dbReference type="STRING" id="1314781.A0A165N8Y3"/>
<accession>A0A165N8Y3</accession>
<dbReference type="Proteomes" id="UP000077266">
    <property type="component" value="Unassembled WGS sequence"/>
</dbReference>
<dbReference type="SUPFAM" id="SSF46565">
    <property type="entry name" value="Chaperone J-domain"/>
    <property type="match status" value="1"/>
</dbReference>
<protein>
    <submittedName>
        <fullName evidence="4">DnaJ-domain-containing protein</fullName>
    </submittedName>
</protein>
<feature type="region of interest" description="Disordered" evidence="1">
    <location>
        <begin position="67"/>
        <end position="89"/>
    </location>
</feature>
<dbReference type="SMART" id="SM00271">
    <property type="entry name" value="DnaJ"/>
    <property type="match status" value="1"/>
</dbReference>
<dbReference type="PRINTS" id="PR00625">
    <property type="entry name" value="JDOMAIN"/>
</dbReference>
<dbReference type="AlphaFoldDB" id="A0A165N8Y3"/>
<dbReference type="CDD" id="cd06257">
    <property type="entry name" value="DnaJ"/>
    <property type="match status" value="1"/>
</dbReference>
<keyword evidence="2" id="KW-0812">Transmembrane</keyword>
<dbReference type="PROSITE" id="PS50076">
    <property type="entry name" value="DNAJ_2"/>
    <property type="match status" value="1"/>
</dbReference>
<dbReference type="InterPro" id="IPR001623">
    <property type="entry name" value="DnaJ_domain"/>
</dbReference>
<evidence type="ECO:0000256" key="1">
    <source>
        <dbReference type="SAM" id="MobiDB-lite"/>
    </source>
</evidence>
<dbReference type="PANTHER" id="PTHR44825">
    <property type="match status" value="1"/>
</dbReference>
<evidence type="ECO:0000313" key="4">
    <source>
        <dbReference type="EMBL" id="KZW00392.1"/>
    </source>
</evidence>
<dbReference type="OrthoDB" id="445556at2759"/>
<dbReference type="Gene3D" id="1.10.287.110">
    <property type="entry name" value="DnaJ domain"/>
    <property type="match status" value="1"/>
</dbReference>
<dbReference type="Pfam" id="PF00226">
    <property type="entry name" value="DnaJ"/>
    <property type="match status" value="1"/>
</dbReference>